<evidence type="ECO:0000256" key="1">
    <source>
        <dbReference type="ARBA" id="ARBA00008857"/>
    </source>
</evidence>
<dbReference type="GO" id="GO:0003677">
    <property type="term" value="F:DNA binding"/>
    <property type="evidence" value="ECO:0007669"/>
    <property type="project" value="UniProtKB-UniRule"/>
</dbReference>
<evidence type="ECO:0000259" key="6">
    <source>
        <dbReference type="PROSITE" id="PS51898"/>
    </source>
</evidence>
<reference evidence="8 9" key="1">
    <citation type="submission" date="2016-10" db="EMBL/GenBank/DDBJ databases">
        <authorList>
            <person name="de Groot N.N."/>
        </authorList>
    </citation>
    <scope>NUCLEOTIDE SEQUENCE [LARGE SCALE GENOMIC DNA]</scope>
    <source>
        <strain evidence="8 9">CGMCC 1.6134</strain>
    </source>
</reference>
<dbReference type="PANTHER" id="PTHR30349">
    <property type="entry name" value="PHAGE INTEGRASE-RELATED"/>
    <property type="match status" value="1"/>
</dbReference>
<feature type="domain" description="Tyr recombinase" evidence="6">
    <location>
        <begin position="115"/>
        <end position="293"/>
    </location>
</feature>
<dbReference type="Pfam" id="PF00589">
    <property type="entry name" value="Phage_integrase"/>
    <property type="match status" value="1"/>
</dbReference>
<dbReference type="AlphaFoldDB" id="A0A1I4NJJ1"/>
<comment type="similarity">
    <text evidence="1">Belongs to the 'phage' integrase family.</text>
</comment>
<gene>
    <name evidence="8" type="ORF">SAMN04488054_11852</name>
</gene>
<evidence type="ECO:0000256" key="2">
    <source>
        <dbReference type="ARBA" id="ARBA00022908"/>
    </source>
</evidence>
<evidence type="ECO:0000256" key="3">
    <source>
        <dbReference type="ARBA" id="ARBA00023125"/>
    </source>
</evidence>
<dbReference type="Gene3D" id="1.10.443.10">
    <property type="entry name" value="Intergrase catalytic core"/>
    <property type="match status" value="1"/>
</dbReference>
<dbReference type="InterPro" id="IPR010998">
    <property type="entry name" value="Integrase_recombinase_N"/>
</dbReference>
<feature type="domain" description="Core-binding (CB)" evidence="7">
    <location>
        <begin position="7"/>
        <end position="94"/>
    </location>
</feature>
<dbReference type="EMBL" id="FOTY01000018">
    <property type="protein sequence ID" value="SFM15684.1"/>
    <property type="molecule type" value="Genomic_DNA"/>
</dbReference>
<proteinExistence type="inferred from homology"/>
<evidence type="ECO:0000259" key="7">
    <source>
        <dbReference type="PROSITE" id="PS51900"/>
    </source>
</evidence>
<dbReference type="InterPro" id="IPR004107">
    <property type="entry name" value="Integrase_SAM-like_N"/>
</dbReference>
<dbReference type="GO" id="GO:0006310">
    <property type="term" value="P:DNA recombination"/>
    <property type="evidence" value="ECO:0007669"/>
    <property type="project" value="UniProtKB-KW"/>
</dbReference>
<accession>A0A1I4NJJ1</accession>
<organism evidence="8 9">
    <name type="scientific">Salibacterium qingdaonense</name>
    <dbReference type="NCBI Taxonomy" id="266892"/>
    <lineage>
        <taxon>Bacteria</taxon>
        <taxon>Bacillati</taxon>
        <taxon>Bacillota</taxon>
        <taxon>Bacilli</taxon>
        <taxon>Bacillales</taxon>
        <taxon>Bacillaceae</taxon>
    </lineage>
</organism>
<protein>
    <submittedName>
        <fullName evidence="8">Integrase/recombinase XerD</fullName>
    </submittedName>
</protein>
<dbReference type="SUPFAM" id="SSF56349">
    <property type="entry name" value="DNA breaking-rejoining enzymes"/>
    <property type="match status" value="1"/>
</dbReference>
<dbReference type="OrthoDB" id="9801717at2"/>
<dbReference type="PROSITE" id="PS51900">
    <property type="entry name" value="CB"/>
    <property type="match status" value="1"/>
</dbReference>
<dbReference type="GO" id="GO:0015074">
    <property type="term" value="P:DNA integration"/>
    <property type="evidence" value="ECO:0007669"/>
    <property type="project" value="UniProtKB-KW"/>
</dbReference>
<dbReference type="Pfam" id="PF02899">
    <property type="entry name" value="Phage_int_SAM_1"/>
    <property type="match status" value="1"/>
</dbReference>
<evidence type="ECO:0000256" key="4">
    <source>
        <dbReference type="ARBA" id="ARBA00023172"/>
    </source>
</evidence>
<dbReference type="RefSeq" id="WP_090927457.1">
    <property type="nucleotide sequence ID" value="NZ_FOTY01000018.1"/>
</dbReference>
<dbReference type="STRING" id="266892.SAMN04488054_11852"/>
<evidence type="ECO:0000313" key="8">
    <source>
        <dbReference type="EMBL" id="SFM15684.1"/>
    </source>
</evidence>
<keyword evidence="9" id="KW-1185">Reference proteome</keyword>
<dbReference type="Proteomes" id="UP000199668">
    <property type="component" value="Unassembled WGS sequence"/>
</dbReference>
<dbReference type="InterPro" id="IPR044068">
    <property type="entry name" value="CB"/>
</dbReference>
<dbReference type="PROSITE" id="PS51898">
    <property type="entry name" value="TYR_RECOMBINASE"/>
    <property type="match status" value="1"/>
</dbReference>
<dbReference type="Gene3D" id="1.10.150.130">
    <property type="match status" value="1"/>
</dbReference>
<keyword evidence="3 5" id="KW-0238">DNA-binding</keyword>
<dbReference type="PANTHER" id="PTHR30349:SF64">
    <property type="entry name" value="PROPHAGE INTEGRASE INTD-RELATED"/>
    <property type="match status" value="1"/>
</dbReference>
<dbReference type="InterPro" id="IPR011010">
    <property type="entry name" value="DNA_brk_join_enz"/>
</dbReference>
<dbReference type="InterPro" id="IPR050090">
    <property type="entry name" value="Tyrosine_recombinase_XerCD"/>
</dbReference>
<evidence type="ECO:0000256" key="5">
    <source>
        <dbReference type="PROSITE-ProRule" id="PRU01248"/>
    </source>
</evidence>
<dbReference type="InterPro" id="IPR013762">
    <property type="entry name" value="Integrase-like_cat_sf"/>
</dbReference>
<dbReference type="CDD" id="cd00796">
    <property type="entry name" value="INT_Rci_Hp1_C"/>
    <property type="match status" value="1"/>
</dbReference>
<keyword evidence="4" id="KW-0233">DNA recombination</keyword>
<evidence type="ECO:0000313" key="9">
    <source>
        <dbReference type="Proteomes" id="UP000199668"/>
    </source>
</evidence>
<name>A0A1I4NJJ1_9BACI</name>
<dbReference type="InterPro" id="IPR002104">
    <property type="entry name" value="Integrase_catalytic"/>
</dbReference>
<keyword evidence="2" id="KW-0229">DNA integration</keyword>
<sequence length="295" mass="34850">MLQPQKTDVPHYTQKFLRHLKRQKYAEETLTGYGKDLKRFTQFLQQEYNDIVRMSDIQKEDILDYLTALEEEGLKPNSVNRHLSTIKALYKYLVLELDFPMDIGARIKQPNIYTPLREPLSFDEIEHFLQTAEKVSRFYFVFFSFLYHTGSRLTPVRTLRRENVDLQQQKVYFPRIKNGRDLHLPLTEKLYKPLAAFMLDYRDIQTDYVFPSSVKPNQPVSATHVRKKLRDLVKLAGIDKHVTPHLFRHSTGTHLTLLDVDQKFIASILGHSDLRSTARYQHLHVENLRPKLKKL</sequence>